<sequence>MSTIKERLIEMSRRGVNVSLAFADTSTDLVAVQGDATADDLQFLGDHRVEILVELSIEAVKRRIHQSDCKEPTCPLNRAPEADRWWLLGLTPLQPATPYGEAGYQGCRREAQA</sequence>
<organism evidence="1 2">
    <name type="scientific">Candidatus Tanganyikabacteria bacterium</name>
    <dbReference type="NCBI Taxonomy" id="2961651"/>
    <lineage>
        <taxon>Bacteria</taxon>
        <taxon>Bacillati</taxon>
        <taxon>Candidatus Sericytochromatia</taxon>
        <taxon>Candidatus Tanganyikabacteria</taxon>
    </lineage>
</organism>
<name>A0A937X3K4_9BACT</name>
<evidence type="ECO:0000313" key="2">
    <source>
        <dbReference type="Proteomes" id="UP000703893"/>
    </source>
</evidence>
<gene>
    <name evidence="1" type="ORF">FJZ00_00420</name>
</gene>
<comment type="caution">
    <text evidence="1">The sequence shown here is derived from an EMBL/GenBank/DDBJ whole genome shotgun (WGS) entry which is preliminary data.</text>
</comment>
<dbReference type="AlphaFoldDB" id="A0A937X3K4"/>
<dbReference type="Proteomes" id="UP000703893">
    <property type="component" value="Unassembled WGS sequence"/>
</dbReference>
<reference evidence="1 2" key="1">
    <citation type="submission" date="2019-03" db="EMBL/GenBank/DDBJ databases">
        <title>Lake Tanganyika Metagenome-Assembled Genomes (MAGs).</title>
        <authorList>
            <person name="Tran P."/>
        </authorList>
    </citation>
    <scope>NUCLEOTIDE SEQUENCE [LARGE SCALE GENOMIC DNA]</scope>
    <source>
        <strain evidence="1">K_DeepCast_65m_m2_236</strain>
    </source>
</reference>
<accession>A0A937X3K4</accession>
<dbReference type="EMBL" id="VGJX01000010">
    <property type="protein sequence ID" value="MBM3273584.1"/>
    <property type="molecule type" value="Genomic_DNA"/>
</dbReference>
<evidence type="ECO:0000313" key="1">
    <source>
        <dbReference type="EMBL" id="MBM3273584.1"/>
    </source>
</evidence>
<proteinExistence type="predicted"/>
<protein>
    <submittedName>
        <fullName evidence="1">Uncharacterized protein</fullName>
    </submittedName>
</protein>